<dbReference type="CDD" id="cd16517">
    <property type="entry name" value="RING-HC_MAT1"/>
    <property type="match status" value="1"/>
</dbReference>
<keyword evidence="10" id="KW-0804">Transcription</keyword>
<keyword evidence="3 11" id="KW-0863">Zinc-finger</keyword>
<sequence length="314" mass="36416">MDDFACPRCRTTKFQNPSLKMMVNVCGHGLCESCVDLLFLKGSGNCPDCKIPLRRNNFRVQLFEDATVEKEVDIRKRVLRDYNKKEEDFATLAEYNNYLEEVETIVYNLTNNIDVVNTNKKIEQYKKENREQIQKNKGRLGRDEYELEELLELEKHINEARKQEILLEETEAKKKRIQRKEALIDELMFSNTDAKNIVNTFAQQAKEEQEEEAKKPPSKVTKFSTGIEFGRKTHTTFLPVPTDDGPLYEYVPIIVDPDGPQPPLDKDITTKGFMSHVRAETEQERAGGFKTTIACMRALQEAMMGLYHTKRSQY</sequence>
<keyword evidence="15" id="KW-1185">Reference proteome</keyword>
<evidence type="ECO:0000256" key="7">
    <source>
        <dbReference type="ARBA" id="ARBA00077380"/>
    </source>
</evidence>
<dbReference type="PANTHER" id="PTHR12683:SF13">
    <property type="entry name" value="CDK-ACTIVATING KINASE ASSEMBLY FACTOR MAT1"/>
    <property type="match status" value="1"/>
</dbReference>
<accession>A0A834MCQ6</accession>
<reference evidence="14" key="1">
    <citation type="submission" date="2020-08" db="EMBL/GenBank/DDBJ databases">
        <title>Genome sequencing and assembly of the red palm weevil Rhynchophorus ferrugineus.</title>
        <authorList>
            <person name="Dias G.B."/>
            <person name="Bergman C.M."/>
            <person name="Manee M."/>
        </authorList>
    </citation>
    <scope>NUCLEOTIDE SEQUENCE</scope>
    <source>
        <strain evidence="14">AA-2017</strain>
        <tissue evidence="14">Whole larva</tissue>
    </source>
</reference>
<comment type="function">
    <text evidence="10">Stabilizes the cyclin H-CDK7 complex to form a functional CDK-activating kinase (CAK) enzymatic complex.</text>
</comment>
<name>A0A834MCQ6_RHYFE</name>
<comment type="subunit">
    <text evidence="10">Associates with CDK7 and cyclin H.</text>
</comment>
<dbReference type="NCBIfam" id="TIGR00570">
    <property type="entry name" value="cdk7"/>
    <property type="match status" value="1"/>
</dbReference>
<evidence type="ECO:0000256" key="8">
    <source>
        <dbReference type="ARBA" id="ARBA00077720"/>
    </source>
</evidence>
<dbReference type="GO" id="GO:0008270">
    <property type="term" value="F:zinc ion binding"/>
    <property type="evidence" value="ECO:0007669"/>
    <property type="project" value="UniProtKB-KW"/>
</dbReference>
<evidence type="ECO:0000256" key="12">
    <source>
        <dbReference type="SAM" id="Coils"/>
    </source>
</evidence>
<evidence type="ECO:0000256" key="1">
    <source>
        <dbReference type="ARBA" id="ARBA00004123"/>
    </source>
</evidence>
<organism evidence="14 15">
    <name type="scientific">Rhynchophorus ferrugineus</name>
    <name type="common">Red palm weevil</name>
    <name type="synonym">Curculio ferrugineus</name>
    <dbReference type="NCBI Taxonomy" id="354439"/>
    <lineage>
        <taxon>Eukaryota</taxon>
        <taxon>Metazoa</taxon>
        <taxon>Ecdysozoa</taxon>
        <taxon>Arthropoda</taxon>
        <taxon>Hexapoda</taxon>
        <taxon>Insecta</taxon>
        <taxon>Pterygota</taxon>
        <taxon>Neoptera</taxon>
        <taxon>Endopterygota</taxon>
        <taxon>Coleoptera</taxon>
        <taxon>Polyphaga</taxon>
        <taxon>Cucujiformia</taxon>
        <taxon>Curculionidae</taxon>
        <taxon>Dryophthorinae</taxon>
        <taxon>Rhynchophorus</taxon>
    </lineage>
</organism>
<evidence type="ECO:0000256" key="6">
    <source>
        <dbReference type="ARBA" id="ARBA00074719"/>
    </source>
</evidence>
<dbReference type="PROSITE" id="PS00518">
    <property type="entry name" value="ZF_RING_1"/>
    <property type="match status" value="1"/>
</dbReference>
<dbReference type="FunFam" id="3.30.40.10:FF:000037">
    <property type="entry name" value="Cdk-activating kinase assembly factor MAT1, centre"/>
    <property type="match status" value="1"/>
</dbReference>
<dbReference type="InterPro" id="IPR001841">
    <property type="entry name" value="Znf_RING"/>
</dbReference>
<dbReference type="Pfam" id="PF17121">
    <property type="entry name" value="zf-C3HC4_5"/>
    <property type="match status" value="1"/>
</dbReference>
<evidence type="ECO:0000256" key="9">
    <source>
        <dbReference type="ARBA" id="ARBA00083888"/>
    </source>
</evidence>
<dbReference type="PROSITE" id="PS50089">
    <property type="entry name" value="ZF_RING_2"/>
    <property type="match status" value="1"/>
</dbReference>
<dbReference type="Proteomes" id="UP000625711">
    <property type="component" value="Unassembled WGS sequence"/>
</dbReference>
<evidence type="ECO:0000256" key="10">
    <source>
        <dbReference type="PIRNR" id="PIRNR003338"/>
    </source>
</evidence>
<dbReference type="InterPro" id="IPR015877">
    <property type="entry name" value="MAT1_centre"/>
</dbReference>
<dbReference type="InterPro" id="IPR004575">
    <property type="entry name" value="MAT1/Tfb3"/>
</dbReference>
<dbReference type="GO" id="GO:0006289">
    <property type="term" value="P:nucleotide-excision repair"/>
    <property type="evidence" value="ECO:0007669"/>
    <property type="project" value="InterPro"/>
</dbReference>
<evidence type="ECO:0000256" key="11">
    <source>
        <dbReference type="PROSITE-ProRule" id="PRU00175"/>
    </source>
</evidence>
<evidence type="ECO:0000313" key="14">
    <source>
        <dbReference type="EMBL" id="KAF7273224.1"/>
    </source>
</evidence>
<comment type="subcellular location">
    <subcellularLocation>
        <location evidence="1 10">Nucleus</location>
    </subcellularLocation>
</comment>
<dbReference type="SMART" id="SM00184">
    <property type="entry name" value="RING"/>
    <property type="match status" value="1"/>
</dbReference>
<comment type="caution">
    <text evidence="14">The sequence shown here is derived from an EMBL/GenBank/DDBJ whole genome shotgun (WGS) entry which is preliminary data.</text>
</comment>
<evidence type="ECO:0000313" key="15">
    <source>
        <dbReference type="Proteomes" id="UP000625711"/>
    </source>
</evidence>
<keyword evidence="10" id="KW-0131">Cell cycle</keyword>
<evidence type="ECO:0000259" key="13">
    <source>
        <dbReference type="PROSITE" id="PS50089"/>
    </source>
</evidence>
<evidence type="ECO:0000256" key="3">
    <source>
        <dbReference type="ARBA" id="ARBA00022771"/>
    </source>
</evidence>
<evidence type="ECO:0000256" key="4">
    <source>
        <dbReference type="ARBA" id="ARBA00022833"/>
    </source>
</evidence>
<dbReference type="InterPro" id="IPR017907">
    <property type="entry name" value="Znf_RING_CS"/>
</dbReference>
<dbReference type="Pfam" id="PF06391">
    <property type="entry name" value="MAT1"/>
    <property type="match status" value="1"/>
</dbReference>
<evidence type="ECO:0000256" key="2">
    <source>
        <dbReference type="ARBA" id="ARBA00022723"/>
    </source>
</evidence>
<dbReference type="GO" id="GO:0061575">
    <property type="term" value="F:cyclin-dependent protein serine/threonine kinase activator activity"/>
    <property type="evidence" value="ECO:0007669"/>
    <property type="project" value="UniProtKB-UniRule"/>
</dbReference>
<keyword evidence="5 10" id="KW-0539">Nucleus</keyword>
<gene>
    <name evidence="14" type="ORF">GWI33_014075</name>
</gene>
<protein>
    <recommendedName>
        <fullName evidence="6 10">CDK-activating kinase assembly factor MAT1</fullName>
    </recommendedName>
    <alternativeName>
        <fullName evidence="9 10">CDK7/cyclin-H assembly factor</fullName>
    </alternativeName>
    <alternativeName>
        <fullName evidence="7 10">Menage a trois</fullName>
    </alternativeName>
    <alternativeName>
        <fullName evidence="8 10">RING finger protein MAT1</fullName>
    </alternativeName>
</protein>
<dbReference type="AlphaFoldDB" id="A0A834MCQ6"/>
<dbReference type="SUPFAM" id="SSF57850">
    <property type="entry name" value="RING/U-box"/>
    <property type="match status" value="1"/>
</dbReference>
<dbReference type="OrthoDB" id="5963at2759"/>
<keyword evidence="4" id="KW-0862">Zinc</keyword>
<proteinExistence type="predicted"/>
<dbReference type="InterPro" id="IPR013083">
    <property type="entry name" value="Znf_RING/FYVE/PHD"/>
</dbReference>
<dbReference type="InterPro" id="IPR057657">
    <property type="entry name" value="MAT1_CAK-anch"/>
</dbReference>
<dbReference type="Pfam" id="PF25811">
    <property type="entry name" value="CAK-anch_MAT1"/>
    <property type="match status" value="1"/>
</dbReference>
<dbReference type="PANTHER" id="PTHR12683">
    <property type="entry name" value="CDK-ACTIVATING KINASE ASSEMBLY FACTOR MAT1"/>
    <property type="match status" value="1"/>
</dbReference>
<evidence type="ECO:0000256" key="5">
    <source>
        <dbReference type="ARBA" id="ARBA00023242"/>
    </source>
</evidence>
<feature type="coiled-coil region" evidence="12">
    <location>
        <begin position="115"/>
        <end position="180"/>
    </location>
</feature>
<dbReference type="GO" id="GO:0005675">
    <property type="term" value="C:transcription factor TFIIH holo complex"/>
    <property type="evidence" value="ECO:0007669"/>
    <property type="project" value="UniProtKB-UniRule"/>
</dbReference>
<keyword evidence="2" id="KW-0479">Metal-binding</keyword>
<dbReference type="Gene3D" id="3.30.40.10">
    <property type="entry name" value="Zinc/RING finger domain, C3HC4 (zinc finger)"/>
    <property type="match status" value="1"/>
</dbReference>
<dbReference type="EMBL" id="JAACXV010013533">
    <property type="protein sequence ID" value="KAF7273224.1"/>
    <property type="molecule type" value="Genomic_DNA"/>
</dbReference>
<feature type="domain" description="RING-type" evidence="13">
    <location>
        <begin position="6"/>
        <end position="50"/>
    </location>
</feature>
<dbReference type="GO" id="GO:0006357">
    <property type="term" value="P:regulation of transcription by RNA polymerase II"/>
    <property type="evidence" value="ECO:0007669"/>
    <property type="project" value="TreeGrafter"/>
</dbReference>
<keyword evidence="12" id="KW-0175">Coiled coil</keyword>
<dbReference type="PIRSF" id="PIRSF003338">
    <property type="entry name" value="MAT1_metazoa"/>
    <property type="match status" value="1"/>
</dbReference>
<keyword evidence="10" id="KW-0805">Transcription regulation</keyword>